<evidence type="ECO:0000313" key="2">
    <source>
        <dbReference type="Proteomes" id="UP000612329"/>
    </source>
</evidence>
<dbReference type="Proteomes" id="UP000612329">
    <property type="component" value="Unassembled WGS sequence"/>
</dbReference>
<reference evidence="1" key="2">
    <citation type="submission" date="2020-09" db="EMBL/GenBank/DDBJ databases">
        <authorList>
            <person name="Sun Q."/>
            <person name="Ohkuma M."/>
        </authorList>
    </citation>
    <scope>NUCLEOTIDE SEQUENCE</scope>
    <source>
        <strain evidence="1">JCM 12862</strain>
    </source>
</reference>
<dbReference type="EMBL" id="BMNR01000004">
    <property type="protein sequence ID" value="GGK24522.1"/>
    <property type="molecule type" value="Genomic_DNA"/>
</dbReference>
<reference evidence="1" key="1">
    <citation type="journal article" date="2014" name="Int. J. Syst. Evol. Microbiol.">
        <title>Complete genome sequence of Corynebacterium casei LMG S-19264T (=DSM 44701T), isolated from a smear-ripened cheese.</title>
        <authorList>
            <consortium name="US DOE Joint Genome Institute (JGI-PGF)"/>
            <person name="Walter F."/>
            <person name="Albersmeier A."/>
            <person name="Kalinowski J."/>
            <person name="Ruckert C."/>
        </authorList>
    </citation>
    <scope>NUCLEOTIDE SEQUENCE</scope>
    <source>
        <strain evidence="1">JCM 12862</strain>
    </source>
</reference>
<dbReference type="RefSeq" id="WP_188652329.1">
    <property type="nucleotide sequence ID" value="NZ_BMNR01000004.1"/>
</dbReference>
<dbReference type="GO" id="GO:0030638">
    <property type="term" value="P:polyketide metabolic process"/>
    <property type="evidence" value="ECO:0007669"/>
    <property type="project" value="InterPro"/>
</dbReference>
<name>A0A8J3BPR5_9FLAO</name>
<proteinExistence type="predicted"/>
<protein>
    <recommendedName>
        <fullName evidence="3">SnoaL-like domain-containing protein</fullName>
    </recommendedName>
</protein>
<comment type="caution">
    <text evidence="1">The sequence shown here is derived from an EMBL/GenBank/DDBJ whole genome shotgun (WGS) entry which is preliminary data.</text>
</comment>
<evidence type="ECO:0000313" key="1">
    <source>
        <dbReference type="EMBL" id="GGK24522.1"/>
    </source>
</evidence>
<dbReference type="AlphaFoldDB" id="A0A8J3BPR5"/>
<dbReference type="InterPro" id="IPR032710">
    <property type="entry name" value="NTF2-like_dom_sf"/>
</dbReference>
<gene>
    <name evidence="1" type="ORF">GCM10007962_18460</name>
</gene>
<accession>A0A8J3BPR5</accession>
<organism evidence="1 2">
    <name type="scientific">Yeosuana aromativorans</name>
    <dbReference type="NCBI Taxonomy" id="288019"/>
    <lineage>
        <taxon>Bacteria</taxon>
        <taxon>Pseudomonadati</taxon>
        <taxon>Bacteroidota</taxon>
        <taxon>Flavobacteriia</taxon>
        <taxon>Flavobacteriales</taxon>
        <taxon>Flavobacteriaceae</taxon>
        <taxon>Yeosuana</taxon>
    </lineage>
</organism>
<dbReference type="InterPro" id="IPR009959">
    <property type="entry name" value="Cyclase_SnoaL-like"/>
</dbReference>
<dbReference type="SUPFAM" id="SSF54427">
    <property type="entry name" value="NTF2-like"/>
    <property type="match status" value="2"/>
</dbReference>
<keyword evidence="2" id="KW-1185">Reference proteome</keyword>
<sequence length="271" mass="30135">MKTILKFSLYACLAFSLMKPSILIGQNSFAYNNKDHTKVKKHTFTNDETAIQTTIAHFLTLAGQDELKAMEKMMTRDISYKIDFSDENLALVKSDAISSIYGVPILHDTDYFTLKKENGSWEIVNTSFTSIPFTPEKNNEVTMSFAKGYAQAWCSQKPELVALFFAEDGSLTINNGKSSIGRISIAKDAKSFMDAFPDMVVSMDSLINTSKGVEFHWTLTGTNTGPNGSVNKVKISGFELWQMDDNGLIKESIGNFDADDYNSQLKNGAEE</sequence>
<evidence type="ECO:0008006" key="3">
    <source>
        <dbReference type="Google" id="ProtNLM"/>
    </source>
</evidence>
<dbReference type="Pfam" id="PF07366">
    <property type="entry name" value="SnoaL"/>
    <property type="match status" value="1"/>
</dbReference>
<dbReference type="Gene3D" id="3.10.450.50">
    <property type="match status" value="2"/>
</dbReference>